<dbReference type="eggNOG" id="COG2960">
    <property type="taxonomic scope" value="Bacteria"/>
</dbReference>
<dbReference type="STRING" id="313628.LNTAR_07514"/>
<gene>
    <name evidence="1" type="ORF">LNTAR_07514</name>
</gene>
<dbReference type="Pfam" id="PF07586">
    <property type="entry name" value="HXXSHH"/>
    <property type="match status" value="1"/>
</dbReference>
<accession>A6DN38</accession>
<organism evidence="1 2">
    <name type="scientific">Lentisphaera araneosa HTCC2155</name>
    <dbReference type="NCBI Taxonomy" id="313628"/>
    <lineage>
        <taxon>Bacteria</taxon>
        <taxon>Pseudomonadati</taxon>
        <taxon>Lentisphaerota</taxon>
        <taxon>Lentisphaeria</taxon>
        <taxon>Lentisphaerales</taxon>
        <taxon>Lentisphaeraceae</taxon>
        <taxon>Lentisphaera</taxon>
    </lineage>
</organism>
<keyword evidence="2" id="KW-1185">Reference proteome</keyword>
<name>A6DN38_9BACT</name>
<comment type="caution">
    <text evidence="1">The sequence shown here is derived from an EMBL/GenBank/DDBJ whole genome shotgun (WGS) entry which is preliminary data.</text>
</comment>
<evidence type="ECO:0000313" key="1">
    <source>
        <dbReference type="EMBL" id="EDM27074.1"/>
    </source>
</evidence>
<dbReference type="OrthoDB" id="9146593at2"/>
<dbReference type="InterPro" id="IPR006311">
    <property type="entry name" value="TAT_signal"/>
</dbReference>
<dbReference type="EMBL" id="ABCK01000012">
    <property type="protein sequence ID" value="EDM27074.1"/>
    <property type="molecule type" value="Genomic_DNA"/>
</dbReference>
<proteinExistence type="predicted"/>
<dbReference type="PROSITE" id="PS51318">
    <property type="entry name" value="TAT"/>
    <property type="match status" value="1"/>
</dbReference>
<dbReference type="InterPro" id="IPR011447">
    <property type="entry name" value="DUF1552"/>
</dbReference>
<protein>
    <recommendedName>
        <fullName evidence="3">DUF1552 domain-containing protein</fullName>
    </recommendedName>
</protein>
<sequence>MIHHINRRHFLRGAGALVALPGLESLGYETKSFSRNKKSATPPKRMIFLGFGWGVTNETWYPDLKDTGVDYTLPQGLAPLAKYKKDFTLIQGCSHQYSNEAHWGSTFWLTGANRYAVAGQSFSNTISADQVAAAAFGQETRFTSMQLCSPEKKADGHGMGLSLSWDQRGKPMAGIDSPIKLYHKLFSADDMPLEQRQIVLKEKRSVMDTIFNDAKRLRNGLSKTDSEKLDEYFQGIRDIENRISKDEQWLTVPKQKAPLGAPDKRLKGKDEIKAMYDLIVAALQTDTTRVMTYRQPVKSLLQSIGVKVAPHDMSHYTPGDRMAASQKRDLAQSELLAGLIAKLKATKEADGSSLYDHVSLAYGSNIRSIHHLNNCPTIIAGGGSKLAMGQHLALPKDTPLCNVWLSMLKGSGVKVDRHGDSTGIIKELQV</sequence>
<dbReference type="Proteomes" id="UP000004947">
    <property type="component" value="Unassembled WGS sequence"/>
</dbReference>
<reference evidence="1 2" key="1">
    <citation type="journal article" date="2010" name="J. Bacteriol.">
        <title>Genome sequence of Lentisphaera araneosa HTCC2155T, the type species of the order Lentisphaerales in the phylum Lentisphaerae.</title>
        <authorList>
            <person name="Thrash J.C."/>
            <person name="Cho J.C."/>
            <person name="Vergin K.L."/>
            <person name="Morris R.M."/>
            <person name="Giovannoni S.J."/>
        </authorList>
    </citation>
    <scope>NUCLEOTIDE SEQUENCE [LARGE SCALE GENOMIC DNA]</scope>
    <source>
        <strain evidence="1 2">HTCC2155</strain>
    </source>
</reference>
<dbReference type="RefSeq" id="WP_007279281.1">
    <property type="nucleotide sequence ID" value="NZ_ABCK01000012.1"/>
</dbReference>
<dbReference type="AlphaFoldDB" id="A6DN38"/>
<evidence type="ECO:0008006" key="3">
    <source>
        <dbReference type="Google" id="ProtNLM"/>
    </source>
</evidence>
<evidence type="ECO:0000313" key="2">
    <source>
        <dbReference type="Proteomes" id="UP000004947"/>
    </source>
</evidence>